<dbReference type="EMBL" id="WWNR01000011">
    <property type="protein sequence ID" value="MZQ90638.1"/>
    <property type="molecule type" value="Genomic_DNA"/>
</dbReference>
<name>A0A6L8VJW0_9RHOB</name>
<dbReference type="Gene3D" id="1.10.287.130">
    <property type="match status" value="1"/>
</dbReference>
<evidence type="ECO:0000313" key="3">
    <source>
        <dbReference type="Proteomes" id="UP000477083"/>
    </source>
</evidence>
<keyword evidence="2" id="KW-0808">Transferase</keyword>
<reference evidence="2 3" key="1">
    <citation type="submission" date="2020-01" db="EMBL/GenBank/DDBJ databases">
        <title>Frigidibacter albus SP32T (=CGMCC 1.13995T).</title>
        <authorList>
            <person name="Liao X."/>
        </authorList>
    </citation>
    <scope>NUCLEOTIDE SEQUENCE [LARGE SCALE GENOMIC DNA]</scope>
    <source>
        <strain evidence="2 3">SP32</strain>
    </source>
</reference>
<dbReference type="AlphaFoldDB" id="A0A6L8VJW0"/>
<keyword evidence="3" id="KW-1185">Reference proteome</keyword>
<dbReference type="RefSeq" id="WP_161348021.1">
    <property type="nucleotide sequence ID" value="NZ_BMGW01000011.1"/>
</dbReference>
<evidence type="ECO:0000259" key="1">
    <source>
        <dbReference type="Pfam" id="PF10090"/>
    </source>
</evidence>
<sequence length="199" mass="20920">MPDDGPDLTALLGSRICHDLISPLGAIGNGVELLAMAGTAAGPEMALIADSVASAKARIRFFRIAFGAAAPDHRLGRPEILAVIEGMTRGGKLAIDWHPEGDQARREVKLAFLGLQCLESALPWGGRVSVQRVGAGWLLRAEAQRVKADAALWAVLAGEGCPSEVSAAQVHFALMPVEAARQGRKVQADPAETGISLRF</sequence>
<protein>
    <submittedName>
        <fullName evidence="2">Histidine phosphotransferase</fullName>
    </submittedName>
</protein>
<dbReference type="InterPro" id="IPR018762">
    <property type="entry name" value="ChpT_C"/>
</dbReference>
<feature type="domain" description="Histidine phosphotransferase ChpT C-terminal" evidence="1">
    <location>
        <begin position="78"/>
        <end position="193"/>
    </location>
</feature>
<dbReference type="Pfam" id="PF10090">
    <property type="entry name" value="HPTransfase"/>
    <property type="match status" value="1"/>
</dbReference>
<dbReference type="GO" id="GO:0016740">
    <property type="term" value="F:transferase activity"/>
    <property type="evidence" value="ECO:0007669"/>
    <property type="project" value="UniProtKB-KW"/>
</dbReference>
<proteinExistence type="predicted"/>
<accession>A0A6L8VJW0</accession>
<dbReference type="InterPro" id="IPR036890">
    <property type="entry name" value="HATPase_C_sf"/>
</dbReference>
<comment type="caution">
    <text evidence="2">The sequence shown here is derived from an EMBL/GenBank/DDBJ whole genome shotgun (WGS) entry which is preliminary data.</text>
</comment>
<evidence type="ECO:0000313" key="2">
    <source>
        <dbReference type="EMBL" id="MZQ90638.1"/>
    </source>
</evidence>
<organism evidence="2 3">
    <name type="scientific">Frigidibacter albus</name>
    <dbReference type="NCBI Taxonomy" id="1465486"/>
    <lineage>
        <taxon>Bacteria</taxon>
        <taxon>Pseudomonadati</taxon>
        <taxon>Pseudomonadota</taxon>
        <taxon>Alphaproteobacteria</taxon>
        <taxon>Rhodobacterales</taxon>
        <taxon>Paracoccaceae</taxon>
        <taxon>Frigidibacter</taxon>
    </lineage>
</organism>
<gene>
    <name evidence="2" type="ORF">GS660_16205</name>
</gene>
<dbReference type="OrthoDB" id="9803702at2"/>
<dbReference type="Proteomes" id="UP000477083">
    <property type="component" value="Unassembled WGS sequence"/>
</dbReference>
<dbReference type="Gene3D" id="3.30.565.10">
    <property type="entry name" value="Histidine kinase-like ATPase, C-terminal domain"/>
    <property type="match status" value="1"/>
</dbReference>